<gene>
    <name evidence="2" type="ORF">SDC9_184641</name>
</gene>
<reference evidence="2" key="1">
    <citation type="submission" date="2019-08" db="EMBL/GenBank/DDBJ databases">
        <authorList>
            <person name="Kucharzyk K."/>
            <person name="Murdoch R.W."/>
            <person name="Higgins S."/>
            <person name="Loffler F."/>
        </authorList>
    </citation>
    <scope>NUCLEOTIDE SEQUENCE</scope>
</reference>
<dbReference type="InterPro" id="IPR003615">
    <property type="entry name" value="HNH_nuc"/>
</dbReference>
<feature type="domain" description="HNH nuclease" evidence="1">
    <location>
        <begin position="39"/>
        <end position="83"/>
    </location>
</feature>
<evidence type="ECO:0000259" key="1">
    <source>
        <dbReference type="Pfam" id="PF13392"/>
    </source>
</evidence>
<sequence>MISKRYTRVWKGQLLKPGIDSKGYLKVVLCINGKNTTCKVHRLVAEAFILNPLNKPQVNHIDGDKLNNFMTNLEWSTQSENMVHAFNNRLFKTRVGTNNNQAKLSKEQVIEIKRTYAPKSREFGTYALAKKFNVHRKTISRIINNITYSEIQGEVVK</sequence>
<dbReference type="AlphaFoldDB" id="A0A645HDL3"/>
<dbReference type="Gene3D" id="3.90.75.20">
    <property type="match status" value="1"/>
</dbReference>
<dbReference type="EMBL" id="VSSQ01091615">
    <property type="protein sequence ID" value="MPN37125.1"/>
    <property type="molecule type" value="Genomic_DNA"/>
</dbReference>
<comment type="caution">
    <text evidence="2">The sequence shown here is derived from an EMBL/GenBank/DDBJ whole genome shotgun (WGS) entry which is preliminary data.</text>
</comment>
<dbReference type="InterPro" id="IPR044925">
    <property type="entry name" value="His-Me_finger_sf"/>
</dbReference>
<dbReference type="SUPFAM" id="SSF54060">
    <property type="entry name" value="His-Me finger endonucleases"/>
    <property type="match status" value="1"/>
</dbReference>
<evidence type="ECO:0000313" key="2">
    <source>
        <dbReference type="EMBL" id="MPN37125.1"/>
    </source>
</evidence>
<proteinExistence type="predicted"/>
<accession>A0A645HDL3</accession>
<protein>
    <recommendedName>
        <fullName evidence="1">HNH nuclease domain-containing protein</fullName>
    </recommendedName>
</protein>
<organism evidence="2">
    <name type="scientific">bioreactor metagenome</name>
    <dbReference type="NCBI Taxonomy" id="1076179"/>
    <lineage>
        <taxon>unclassified sequences</taxon>
        <taxon>metagenomes</taxon>
        <taxon>ecological metagenomes</taxon>
    </lineage>
</organism>
<name>A0A645HDL3_9ZZZZ</name>
<dbReference type="Pfam" id="PF13392">
    <property type="entry name" value="HNH_3"/>
    <property type="match status" value="1"/>
</dbReference>